<proteinExistence type="inferred from homology"/>
<dbReference type="PANTHER" id="PTHR46961:SF8">
    <property type="entry name" value="DYNEIN AXONEMAL HEAVY CHAIN 7"/>
    <property type="match status" value="1"/>
</dbReference>
<dbReference type="GO" id="GO:0007018">
    <property type="term" value="P:microtubule-based movement"/>
    <property type="evidence" value="ECO:0007669"/>
    <property type="project" value="InterPro"/>
</dbReference>
<name>A0A4W3H4H4_CALMI</name>
<comment type="similarity">
    <text evidence="1">Belongs to the dynein heavy chain family.</text>
</comment>
<reference evidence="4" key="4">
    <citation type="submission" date="2025-08" db="UniProtKB">
        <authorList>
            <consortium name="Ensembl"/>
        </authorList>
    </citation>
    <scope>IDENTIFICATION</scope>
</reference>
<accession>A0A4W3H4H4</accession>
<dbReference type="InParanoid" id="A0A4W3H4H4"/>
<dbReference type="STRING" id="7868.ENSCMIP00000004924"/>
<dbReference type="PANTHER" id="PTHR46961">
    <property type="entry name" value="DYNEIN HEAVY CHAIN 1, AXONEMAL-LIKE PROTEIN"/>
    <property type="match status" value="1"/>
</dbReference>
<reference evidence="5" key="2">
    <citation type="journal article" date="2007" name="PLoS Biol.">
        <title>Survey sequencing and comparative analysis of the elephant shark (Callorhinchus milii) genome.</title>
        <authorList>
            <person name="Venkatesh B."/>
            <person name="Kirkness E.F."/>
            <person name="Loh Y.H."/>
            <person name="Halpern A.L."/>
            <person name="Lee A.P."/>
            <person name="Johnson J."/>
            <person name="Dandona N."/>
            <person name="Viswanathan L.D."/>
            <person name="Tay A."/>
            <person name="Venter J.C."/>
            <person name="Strausberg R.L."/>
            <person name="Brenner S."/>
        </authorList>
    </citation>
    <scope>NUCLEOTIDE SEQUENCE [LARGE SCALE GENOMIC DNA]</scope>
</reference>
<dbReference type="GO" id="GO:0030286">
    <property type="term" value="C:dynein complex"/>
    <property type="evidence" value="ECO:0007669"/>
    <property type="project" value="InterPro"/>
</dbReference>
<evidence type="ECO:0000256" key="2">
    <source>
        <dbReference type="SAM" id="MobiDB-lite"/>
    </source>
</evidence>
<dbReference type="InterPro" id="IPR026983">
    <property type="entry name" value="DHC"/>
</dbReference>
<dbReference type="Proteomes" id="UP000314986">
    <property type="component" value="Unassembled WGS sequence"/>
</dbReference>
<feature type="domain" description="Dynein heavy chain AAA module D4" evidence="3">
    <location>
        <begin position="1"/>
        <end position="104"/>
    </location>
</feature>
<dbReference type="Pfam" id="PF12780">
    <property type="entry name" value="AAA_8"/>
    <property type="match status" value="1"/>
</dbReference>
<dbReference type="GO" id="GO:0051959">
    <property type="term" value="F:dynein light intermediate chain binding"/>
    <property type="evidence" value="ECO:0007669"/>
    <property type="project" value="InterPro"/>
</dbReference>
<dbReference type="Gene3D" id="3.40.50.300">
    <property type="entry name" value="P-loop containing nucleotide triphosphate hydrolases"/>
    <property type="match status" value="1"/>
</dbReference>
<dbReference type="GeneTree" id="ENSGT00940000157623"/>
<reference evidence="5" key="1">
    <citation type="journal article" date="2006" name="Science">
        <title>Ancient noncoding elements conserved in the human genome.</title>
        <authorList>
            <person name="Venkatesh B."/>
            <person name="Kirkness E.F."/>
            <person name="Loh Y.H."/>
            <person name="Halpern A.L."/>
            <person name="Lee A.P."/>
            <person name="Johnson J."/>
            <person name="Dandona N."/>
            <person name="Viswanathan L.D."/>
            <person name="Tay A."/>
            <person name="Venter J.C."/>
            <person name="Strausberg R.L."/>
            <person name="Brenner S."/>
        </authorList>
    </citation>
    <scope>NUCLEOTIDE SEQUENCE [LARGE SCALE GENOMIC DNA]</scope>
</reference>
<evidence type="ECO:0000313" key="4">
    <source>
        <dbReference type="Ensembl" id="ENSCMIP00000004924.1"/>
    </source>
</evidence>
<feature type="region of interest" description="Disordered" evidence="2">
    <location>
        <begin position="141"/>
        <end position="182"/>
    </location>
</feature>
<sequence length="182" mass="20168">MMLIGIGGSGRQSLSRIASSICDYIVFQIEVTRIYRKQEFREDIKRLYRQAGVENKPTVFLFNDTQIVHESFLEDVNNILSSGEVPNLYKADEFEEVSERACGHTTTTAPLTWGSTPGRLTVAESDPRAREREVTVSTIEKEGLQAAFEGGEGGGEAEGESDRVSGRSGRRHGHRWWSGTGA</sequence>
<reference evidence="5" key="3">
    <citation type="journal article" date="2014" name="Nature">
        <title>Elephant shark genome provides unique insights into gnathostome evolution.</title>
        <authorList>
            <consortium name="International Elephant Shark Genome Sequencing Consortium"/>
            <person name="Venkatesh B."/>
            <person name="Lee A.P."/>
            <person name="Ravi V."/>
            <person name="Maurya A.K."/>
            <person name="Lian M.M."/>
            <person name="Swann J.B."/>
            <person name="Ohta Y."/>
            <person name="Flajnik M.F."/>
            <person name="Sutoh Y."/>
            <person name="Kasahara M."/>
            <person name="Hoon S."/>
            <person name="Gangu V."/>
            <person name="Roy S.W."/>
            <person name="Irimia M."/>
            <person name="Korzh V."/>
            <person name="Kondrychyn I."/>
            <person name="Lim Z.W."/>
            <person name="Tay B.H."/>
            <person name="Tohari S."/>
            <person name="Kong K.W."/>
            <person name="Ho S."/>
            <person name="Lorente-Galdos B."/>
            <person name="Quilez J."/>
            <person name="Marques-Bonet T."/>
            <person name="Raney B.J."/>
            <person name="Ingham P.W."/>
            <person name="Tay A."/>
            <person name="Hillier L.W."/>
            <person name="Minx P."/>
            <person name="Boehm T."/>
            <person name="Wilson R.K."/>
            <person name="Brenner S."/>
            <person name="Warren W.C."/>
        </authorList>
    </citation>
    <scope>NUCLEOTIDE SEQUENCE [LARGE SCALE GENOMIC DNA]</scope>
</reference>
<dbReference type="InterPro" id="IPR027417">
    <property type="entry name" value="P-loop_NTPase"/>
</dbReference>
<evidence type="ECO:0000259" key="3">
    <source>
        <dbReference type="Pfam" id="PF12780"/>
    </source>
</evidence>
<dbReference type="SUPFAM" id="SSF52540">
    <property type="entry name" value="P-loop containing nucleoside triphosphate hydrolases"/>
    <property type="match status" value="1"/>
</dbReference>
<organism evidence="4 5">
    <name type="scientific">Callorhinchus milii</name>
    <name type="common">Ghost shark</name>
    <dbReference type="NCBI Taxonomy" id="7868"/>
    <lineage>
        <taxon>Eukaryota</taxon>
        <taxon>Metazoa</taxon>
        <taxon>Chordata</taxon>
        <taxon>Craniata</taxon>
        <taxon>Vertebrata</taxon>
        <taxon>Chondrichthyes</taxon>
        <taxon>Holocephali</taxon>
        <taxon>Chimaeriformes</taxon>
        <taxon>Callorhinchidae</taxon>
        <taxon>Callorhinchus</taxon>
    </lineage>
</organism>
<reference evidence="4" key="5">
    <citation type="submission" date="2025-09" db="UniProtKB">
        <authorList>
            <consortium name="Ensembl"/>
        </authorList>
    </citation>
    <scope>IDENTIFICATION</scope>
</reference>
<dbReference type="InterPro" id="IPR024317">
    <property type="entry name" value="Dynein_heavy_chain_D4_dom"/>
</dbReference>
<evidence type="ECO:0000256" key="1">
    <source>
        <dbReference type="ARBA" id="ARBA00008887"/>
    </source>
</evidence>
<keyword evidence="5" id="KW-1185">Reference proteome</keyword>
<protein>
    <recommendedName>
        <fullName evidence="3">Dynein heavy chain AAA module D4 domain-containing protein</fullName>
    </recommendedName>
</protein>
<dbReference type="AlphaFoldDB" id="A0A4W3H4H4"/>
<evidence type="ECO:0000313" key="5">
    <source>
        <dbReference type="Proteomes" id="UP000314986"/>
    </source>
</evidence>
<dbReference type="Ensembl" id="ENSCMIT00000005105.1">
    <property type="protein sequence ID" value="ENSCMIP00000004924.1"/>
    <property type="gene ID" value="ENSCMIG00000002930.1"/>
</dbReference>
<dbReference type="GO" id="GO:0045505">
    <property type="term" value="F:dynein intermediate chain binding"/>
    <property type="evidence" value="ECO:0007669"/>
    <property type="project" value="InterPro"/>
</dbReference>